<dbReference type="InterPro" id="IPR036249">
    <property type="entry name" value="Thioredoxin-like_sf"/>
</dbReference>
<dbReference type="EMBL" id="PCXQ01000001">
    <property type="protein sequence ID" value="PJE51583.1"/>
    <property type="molecule type" value="Genomic_DNA"/>
</dbReference>
<dbReference type="Proteomes" id="UP000228496">
    <property type="component" value="Unassembled WGS sequence"/>
</dbReference>
<reference evidence="2 3" key="1">
    <citation type="submission" date="2017-09" db="EMBL/GenBank/DDBJ databases">
        <title>Depth-based differentiation of microbial function through sediment-hosted aquifers and enrichment of novel symbionts in the deep terrestrial subsurface.</title>
        <authorList>
            <person name="Probst A.J."/>
            <person name="Ladd B."/>
            <person name="Jarett J.K."/>
            <person name="Geller-Mcgrath D.E."/>
            <person name="Sieber C.M."/>
            <person name="Emerson J.B."/>
            <person name="Anantharaman K."/>
            <person name="Thomas B.C."/>
            <person name="Malmstrom R."/>
            <person name="Stieglmeier M."/>
            <person name="Klingl A."/>
            <person name="Woyke T."/>
            <person name="Ryan C.M."/>
            <person name="Banfield J.F."/>
        </authorList>
    </citation>
    <scope>NUCLEOTIDE SEQUENCE [LARGE SCALE GENOMIC DNA]</scope>
    <source>
        <strain evidence="2">CG10_big_fil_rev_8_21_14_0_10_36_16</strain>
    </source>
</reference>
<dbReference type="InterPro" id="IPR051548">
    <property type="entry name" value="Grx-like_ET"/>
</dbReference>
<evidence type="ECO:0000259" key="1">
    <source>
        <dbReference type="Pfam" id="PF00462"/>
    </source>
</evidence>
<dbReference type="Gene3D" id="3.40.30.10">
    <property type="entry name" value="Glutaredoxin"/>
    <property type="match status" value="1"/>
</dbReference>
<dbReference type="InterPro" id="IPR011911">
    <property type="entry name" value="GlrX_YruB"/>
</dbReference>
<evidence type="ECO:0000313" key="3">
    <source>
        <dbReference type="Proteomes" id="UP000228496"/>
    </source>
</evidence>
<dbReference type="AlphaFoldDB" id="A0A2J0QC67"/>
<dbReference type="GO" id="GO:0009055">
    <property type="term" value="F:electron transfer activity"/>
    <property type="evidence" value="ECO:0007669"/>
    <property type="project" value="TreeGrafter"/>
</dbReference>
<name>A0A2J0QC67_9BACT</name>
<feature type="domain" description="Glutaredoxin" evidence="1">
    <location>
        <begin position="5"/>
        <end position="64"/>
    </location>
</feature>
<dbReference type="CDD" id="cd02976">
    <property type="entry name" value="NrdH"/>
    <property type="match status" value="1"/>
</dbReference>
<gene>
    <name evidence="2" type="ORF">COV29_00280</name>
</gene>
<accession>A0A2J0QC67</accession>
<protein>
    <submittedName>
        <fullName evidence="2">NrdH-redoxin</fullName>
    </submittedName>
</protein>
<comment type="caution">
    <text evidence="2">The sequence shown here is derived from an EMBL/GenBank/DDBJ whole genome shotgun (WGS) entry which is preliminary data.</text>
</comment>
<dbReference type="PANTHER" id="PTHR34386:SF1">
    <property type="entry name" value="GLUTAREDOXIN-LIKE PROTEIN NRDH"/>
    <property type="match status" value="1"/>
</dbReference>
<dbReference type="NCBIfam" id="NF041212">
    <property type="entry name" value="Uxx_star"/>
    <property type="match status" value="1"/>
</dbReference>
<dbReference type="SUPFAM" id="SSF52833">
    <property type="entry name" value="Thioredoxin-like"/>
    <property type="match status" value="1"/>
</dbReference>
<dbReference type="PROSITE" id="PS51354">
    <property type="entry name" value="GLUTAREDOXIN_2"/>
    <property type="match status" value="1"/>
</dbReference>
<dbReference type="Pfam" id="PF00462">
    <property type="entry name" value="Glutaredoxin"/>
    <property type="match status" value="1"/>
</dbReference>
<dbReference type="PANTHER" id="PTHR34386">
    <property type="entry name" value="GLUTAREDOXIN"/>
    <property type="match status" value="1"/>
</dbReference>
<dbReference type="InterPro" id="IPR002109">
    <property type="entry name" value="Glutaredoxin"/>
</dbReference>
<evidence type="ECO:0000313" key="2">
    <source>
        <dbReference type="EMBL" id="PJE51583.1"/>
    </source>
</evidence>
<organism evidence="2 3">
    <name type="scientific">Candidatus Yanofskybacteria bacterium CG10_big_fil_rev_8_21_14_0_10_36_16</name>
    <dbReference type="NCBI Taxonomy" id="1975096"/>
    <lineage>
        <taxon>Bacteria</taxon>
        <taxon>Candidatus Yanofskyibacteriota</taxon>
    </lineage>
</organism>
<dbReference type="GO" id="GO:0045454">
    <property type="term" value="P:cell redox homeostasis"/>
    <property type="evidence" value="ECO:0007669"/>
    <property type="project" value="TreeGrafter"/>
</dbReference>
<dbReference type="NCBIfam" id="TIGR02196">
    <property type="entry name" value="GlrX_YruB"/>
    <property type="match status" value="1"/>
</dbReference>
<sequence>MMAKVQIYTTPTCHFCKMAKEYFNEKNIAYEAYDVVSDAQKRQEMVEKSGSMAVPVIVIDDKVIVGFDKERVNKALGITN</sequence>
<proteinExistence type="predicted"/>